<comment type="caution">
    <text evidence="3">The sequence shown here is derived from an EMBL/GenBank/DDBJ whole genome shotgun (WGS) entry which is preliminary data.</text>
</comment>
<sequence length="103" mass="12301">MESRSSRNSRTLRSERQRIVRMWLGGSSTRVISHATGISVSTVHRWVRRWREEGTVDTRPYTYTRHRHNLPPHYTYTPTWTPTTANIFDNHLRSVPLCYFIRT</sequence>
<dbReference type="SUPFAM" id="SSF46689">
    <property type="entry name" value="Homeodomain-like"/>
    <property type="match status" value="1"/>
</dbReference>
<dbReference type="Gene3D" id="1.10.10.10">
    <property type="entry name" value="Winged helix-like DNA-binding domain superfamily/Winged helix DNA-binding domain"/>
    <property type="match status" value="1"/>
</dbReference>
<dbReference type="InterPro" id="IPR055247">
    <property type="entry name" value="InsJ-like_HTH"/>
</dbReference>
<dbReference type="InterPro" id="IPR036388">
    <property type="entry name" value="WH-like_DNA-bd_sf"/>
</dbReference>
<evidence type="ECO:0000313" key="3">
    <source>
        <dbReference type="EMBL" id="KAK3875541.1"/>
    </source>
</evidence>
<name>A0AAE1KHJ1_PETCI</name>
<reference evidence="3" key="1">
    <citation type="submission" date="2023-10" db="EMBL/GenBank/DDBJ databases">
        <title>Genome assemblies of two species of porcelain crab, Petrolisthes cinctipes and Petrolisthes manimaculis (Anomura: Porcellanidae).</title>
        <authorList>
            <person name="Angst P."/>
        </authorList>
    </citation>
    <scope>NUCLEOTIDE SEQUENCE</scope>
    <source>
        <strain evidence="3">PB745_01</strain>
        <tissue evidence="3">Gill</tissue>
    </source>
</reference>
<dbReference type="GO" id="GO:0005634">
    <property type="term" value="C:nucleus"/>
    <property type="evidence" value="ECO:0007669"/>
    <property type="project" value="UniProtKB-SubCell"/>
</dbReference>
<dbReference type="Pfam" id="PF13518">
    <property type="entry name" value="HTH_28"/>
    <property type="match status" value="1"/>
</dbReference>
<dbReference type="EMBL" id="JAWQEG010001953">
    <property type="protein sequence ID" value="KAK3875541.1"/>
    <property type="molecule type" value="Genomic_DNA"/>
</dbReference>
<evidence type="ECO:0000259" key="2">
    <source>
        <dbReference type="Pfam" id="PF13518"/>
    </source>
</evidence>
<proteinExistence type="predicted"/>
<dbReference type="InterPro" id="IPR009057">
    <property type="entry name" value="Homeodomain-like_sf"/>
</dbReference>
<gene>
    <name evidence="3" type="ORF">Pcinc_019590</name>
</gene>
<keyword evidence="4" id="KW-1185">Reference proteome</keyword>
<dbReference type="Proteomes" id="UP001286313">
    <property type="component" value="Unassembled WGS sequence"/>
</dbReference>
<feature type="domain" description="Insertion element IS150 protein InsJ-like helix-turn-helix" evidence="2">
    <location>
        <begin position="15"/>
        <end position="56"/>
    </location>
</feature>
<dbReference type="AlphaFoldDB" id="A0AAE1KHJ1"/>
<comment type="subcellular location">
    <subcellularLocation>
        <location evidence="1">Nucleus</location>
    </subcellularLocation>
</comment>
<evidence type="ECO:0000256" key="1">
    <source>
        <dbReference type="ARBA" id="ARBA00004123"/>
    </source>
</evidence>
<evidence type="ECO:0000313" key="4">
    <source>
        <dbReference type="Proteomes" id="UP001286313"/>
    </source>
</evidence>
<protein>
    <recommendedName>
        <fullName evidence="2">Insertion element IS150 protein InsJ-like helix-turn-helix domain-containing protein</fullName>
    </recommendedName>
</protein>
<organism evidence="3 4">
    <name type="scientific">Petrolisthes cinctipes</name>
    <name type="common">Flat porcelain crab</name>
    <dbReference type="NCBI Taxonomy" id="88211"/>
    <lineage>
        <taxon>Eukaryota</taxon>
        <taxon>Metazoa</taxon>
        <taxon>Ecdysozoa</taxon>
        <taxon>Arthropoda</taxon>
        <taxon>Crustacea</taxon>
        <taxon>Multicrustacea</taxon>
        <taxon>Malacostraca</taxon>
        <taxon>Eumalacostraca</taxon>
        <taxon>Eucarida</taxon>
        <taxon>Decapoda</taxon>
        <taxon>Pleocyemata</taxon>
        <taxon>Anomura</taxon>
        <taxon>Galatheoidea</taxon>
        <taxon>Porcellanidae</taxon>
        <taxon>Petrolisthes</taxon>
    </lineage>
</organism>
<accession>A0AAE1KHJ1</accession>